<dbReference type="InterPro" id="IPR036736">
    <property type="entry name" value="ACP-like_sf"/>
</dbReference>
<name>A0ABX7RSU8_9ACTN</name>
<dbReference type="InterPro" id="IPR006162">
    <property type="entry name" value="Ppantetheine_attach_site"/>
</dbReference>
<dbReference type="SMART" id="SM00822">
    <property type="entry name" value="PKS_KR"/>
    <property type="match status" value="1"/>
</dbReference>
<sequence length="486" mass="51511">MLARSDAEDQIAVRPSGLFARRLVRASVEGTEPVRTWRPEGTTLITGGTGAIGGHVARWLASNGAAHLVLVSRRGELAPGAAELTAELTGLGTRVTVLSCDLTDREAVAAMLARLDEDGVTLRTVLHTAGTGVLTRLEDTSVAELAHATAAKVAGARHLDELLDPGRLDALVHFSSISGVWGVGRHGAYAAGNAYLDALARHRRADGVPALSVAWGPWDGGGMVPAAEVEPMLRRGVPLITPQPAMLALQRALDHDDTFVAAAEVDWEQFVPAFTSMRPSPLIADLPEARRILTDTASPDAAAAPQDGAAAEFRQRLTALSEPERERALLDLVRDHAALVLGHGDREAITVDQPFRGFGFDSLTAVGLRNRLSRATGLKLPATLVFDQPTPAALVRHLLAELLPEAAGEQLPTAAELDRLEAALTALPADDIAKMRIVMRLETLLANQRKEAAGDGPGAQEELLARLGTATNDELFAFVDRDLGVQ</sequence>
<evidence type="ECO:0000256" key="3">
    <source>
        <dbReference type="ARBA" id="ARBA00022679"/>
    </source>
</evidence>
<dbReference type="InterPro" id="IPR009081">
    <property type="entry name" value="PP-bd_ACP"/>
</dbReference>
<dbReference type="SUPFAM" id="SSF47336">
    <property type="entry name" value="ACP-like"/>
    <property type="match status" value="1"/>
</dbReference>
<dbReference type="Pfam" id="PF00550">
    <property type="entry name" value="PP-binding"/>
    <property type="match status" value="1"/>
</dbReference>
<dbReference type="CDD" id="cd08952">
    <property type="entry name" value="KR_1_SDR_x"/>
    <property type="match status" value="1"/>
</dbReference>
<gene>
    <name evidence="6" type="ORF">J3S04_04605</name>
</gene>
<accession>A0ABX7RSU8</accession>
<dbReference type="Gene3D" id="1.10.1200.10">
    <property type="entry name" value="ACP-like"/>
    <property type="match status" value="1"/>
</dbReference>
<dbReference type="Pfam" id="PF08659">
    <property type="entry name" value="KR"/>
    <property type="match status" value="1"/>
</dbReference>
<dbReference type="PROSITE" id="PS50075">
    <property type="entry name" value="CARRIER"/>
    <property type="match status" value="1"/>
</dbReference>
<evidence type="ECO:0000256" key="4">
    <source>
        <dbReference type="ARBA" id="ARBA00023268"/>
    </source>
</evidence>
<dbReference type="PROSITE" id="PS00012">
    <property type="entry name" value="PHOSPHOPANTETHEINE"/>
    <property type="match status" value="1"/>
</dbReference>
<reference evidence="6 7" key="1">
    <citation type="submission" date="2021-03" db="EMBL/GenBank/DDBJ databases">
        <title>Streptomyces strains.</title>
        <authorList>
            <person name="Lund M.B."/>
            <person name="Toerring T."/>
        </authorList>
    </citation>
    <scope>NUCLEOTIDE SEQUENCE [LARGE SCALE GENOMIC DNA]</scope>
    <source>
        <strain evidence="6 7">KCC S-1010</strain>
    </source>
</reference>
<dbReference type="PANTHER" id="PTHR43775:SF51">
    <property type="entry name" value="INACTIVE PHENOLPHTHIOCEROL SYNTHESIS POLYKETIDE SYNTHASE TYPE I PKS1-RELATED"/>
    <property type="match status" value="1"/>
</dbReference>
<keyword evidence="1" id="KW-0596">Phosphopantetheine</keyword>
<evidence type="ECO:0000313" key="6">
    <source>
        <dbReference type="EMBL" id="QSY50320.1"/>
    </source>
</evidence>
<dbReference type="InterPro" id="IPR057326">
    <property type="entry name" value="KR_dom"/>
</dbReference>
<keyword evidence="2" id="KW-0597">Phosphoprotein</keyword>
<feature type="domain" description="Carrier" evidence="5">
    <location>
        <begin position="327"/>
        <end position="402"/>
    </location>
</feature>
<dbReference type="InterPro" id="IPR036291">
    <property type="entry name" value="NAD(P)-bd_dom_sf"/>
</dbReference>
<keyword evidence="7" id="KW-1185">Reference proteome</keyword>
<evidence type="ECO:0000259" key="5">
    <source>
        <dbReference type="PROSITE" id="PS50075"/>
    </source>
</evidence>
<keyword evidence="4" id="KW-0511">Multifunctional enzyme</keyword>
<keyword evidence="3" id="KW-0808">Transferase</keyword>
<dbReference type="InterPro" id="IPR013968">
    <property type="entry name" value="PKS_KR"/>
</dbReference>
<dbReference type="InterPro" id="IPR020806">
    <property type="entry name" value="PKS_PP-bd"/>
</dbReference>
<evidence type="ECO:0000256" key="1">
    <source>
        <dbReference type="ARBA" id="ARBA00022450"/>
    </source>
</evidence>
<organism evidence="6 7">
    <name type="scientific">Streptomyces griseocarneus</name>
    <dbReference type="NCBI Taxonomy" id="51201"/>
    <lineage>
        <taxon>Bacteria</taxon>
        <taxon>Bacillati</taxon>
        <taxon>Actinomycetota</taxon>
        <taxon>Actinomycetes</taxon>
        <taxon>Kitasatosporales</taxon>
        <taxon>Streptomycetaceae</taxon>
        <taxon>Streptomyces</taxon>
    </lineage>
</organism>
<protein>
    <submittedName>
        <fullName evidence="6">SDR family NAD(P)-dependent oxidoreductase</fullName>
    </submittedName>
</protein>
<dbReference type="PANTHER" id="PTHR43775">
    <property type="entry name" value="FATTY ACID SYNTHASE"/>
    <property type="match status" value="1"/>
</dbReference>
<evidence type="ECO:0000313" key="7">
    <source>
        <dbReference type="Proteomes" id="UP000671836"/>
    </source>
</evidence>
<dbReference type="EMBL" id="CP071595">
    <property type="protein sequence ID" value="QSY50320.1"/>
    <property type="molecule type" value="Genomic_DNA"/>
</dbReference>
<evidence type="ECO:0000256" key="2">
    <source>
        <dbReference type="ARBA" id="ARBA00022553"/>
    </source>
</evidence>
<dbReference type="Gene3D" id="3.40.50.720">
    <property type="entry name" value="NAD(P)-binding Rossmann-like Domain"/>
    <property type="match status" value="1"/>
</dbReference>
<proteinExistence type="predicted"/>
<dbReference type="SMART" id="SM01294">
    <property type="entry name" value="PKS_PP_betabranch"/>
    <property type="match status" value="1"/>
</dbReference>
<dbReference type="InterPro" id="IPR050091">
    <property type="entry name" value="PKS_NRPS_Biosynth_Enz"/>
</dbReference>
<dbReference type="SUPFAM" id="SSF51735">
    <property type="entry name" value="NAD(P)-binding Rossmann-fold domains"/>
    <property type="match status" value="1"/>
</dbReference>
<dbReference type="SMART" id="SM00823">
    <property type="entry name" value="PKS_PP"/>
    <property type="match status" value="1"/>
</dbReference>
<dbReference type="Proteomes" id="UP000671836">
    <property type="component" value="Chromosome"/>
</dbReference>